<evidence type="ECO:0000313" key="2">
    <source>
        <dbReference type="Proteomes" id="UP000007127"/>
    </source>
</evidence>
<organism evidence="1 2">
    <name type="scientific">Thalassospira xiamenensis M-5 = DSM 17429</name>
    <dbReference type="NCBI Taxonomy" id="1123366"/>
    <lineage>
        <taxon>Bacteria</taxon>
        <taxon>Pseudomonadati</taxon>
        <taxon>Pseudomonadota</taxon>
        <taxon>Alphaproteobacteria</taxon>
        <taxon>Rhodospirillales</taxon>
        <taxon>Thalassospiraceae</taxon>
        <taxon>Thalassospira</taxon>
    </lineage>
</organism>
<dbReference type="AlphaFoldDB" id="A0AB72UJL9"/>
<protein>
    <submittedName>
        <fullName evidence="1">Uncharacterized protein</fullName>
    </submittedName>
</protein>
<keyword evidence="1" id="KW-0614">Plasmid</keyword>
<dbReference type="RefSeq" id="WP_007091713.1">
    <property type="nucleotide sequence ID" value="NZ_CP004389.1"/>
</dbReference>
<dbReference type="KEGG" id="txi:TH3_21088"/>
<reference evidence="1 2" key="1">
    <citation type="journal article" date="2012" name="J. Bacteriol.">
        <title>Genome sequence of Thalassospira xiamenensis type strain M-5.</title>
        <authorList>
            <person name="Lai Q."/>
            <person name="Shao Z."/>
        </authorList>
    </citation>
    <scope>NUCLEOTIDE SEQUENCE [LARGE SCALE GENOMIC DNA]</scope>
    <source>
        <strain evidence="1 2">M-5</strain>
    </source>
</reference>
<geneLocation type="plasmid" evidence="2"/>
<accession>A0AB72UJL9</accession>
<evidence type="ECO:0000313" key="1">
    <source>
        <dbReference type="EMBL" id="AJD54290.1"/>
    </source>
</evidence>
<gene>
    <name evidence="1" type="ORF">TH3_21088</name>
</gene>
<dbReference type="GeneID" id="31929860"/>
<sequence length="102" mass="11759">MIKSFRDITLTIAELEALKHLLATARRKKQYACLIANLYDSRFTVDIRFCMTYLSGEGGDTRLKDAVLLVLRLAEQGIESHEYFGQETVEDLIAKWSMRELD</sequence>
<proteinExistence type="predicted"/>
<dbReference type="Proteomes" id="UP000007127">
    <property type="component" value="Plasmid"/>
</dbReference>
<dbReference type="EMBL" id="CP004389">
    <property type="protein sequence ID" value="AJD54290.1"/>
    <property type="molecule type" value="Genomic_DNA"/>
</dbReference>
<name>A0AB72UJL9_9PROT</name>